<name>A0A1F5YFH2_9BACT</name>
<evidence type="ECO:0000256" key="5">
    <source>
        <dbReference type="SAM" id="MobiDB-lite"/>
    </source>
</evidence>
<dbReference type="SUPFAM" id="SSF57716">
    <property type="entry name" value="Glucocorticoid receptor-like (DNA-binding domain)"/>
    <property type="match status" value="1"/>
</dbReference>
<dbReference type="PANTHER" id="PTHR33823:SF4">
    <property type="entry name" value="GENERAL STRESS PROTEIN 16O"/>
    <property type="match status" value="1"/>
</dbReference>
<dbReference type="InterPro" id="IPR000962">
    <property type="entry name" value="Znf_DskA_TraR"/>
</dbReference>
<evidence type="ECO:0000313" key="8">
    <source>
        <dbReference type="Proteomes" id="UP000177396"/>
    </source>
</evidence>
<dbReference type="Gene3D" id="1.20.120.910">
    <property type="entry name" value="DksA, coiled-coil domain"/>
    <property type="match status" value="1"/>
</dbReference>
<evidence type="ECO:0000313" key="7">
    <source>
        <dbReference type="EMBL" id="OGF98938.1"/>
    </source>
</evidence>
<evidence type="ECO:0000256" key="4">
    <source>
        <dbReference type="PROSITE-ProRule" id="PRU00510"/>
    </source>
</evidence>
<dbReference type="Pfam" id="PF01258">
    <property type="entry name" value="zf-dskA_traR"/>
    <property type="match status" value="1"/>
</dbReference>
<protein>
    <recommendedName>
        <fullName evidence="6">Zinc finger DksA/TraR C4-type domain-containing protein</fullName>
    </recommendedName>
</protein>
<dbReference type="Proteomes" id="UP000177396">
    <property type="component" value="Unassembled WGS sequence"/>
</dbReference>
<feature type="region of interest" description="Disordered" evidence="5">
    <location>
        <begin position="32"/>
        <end position="59"/>
    </location>
</feature>
<keyword evidence="3" id="KW-0862">Zinc</keyword>
<keyword evidence="2" id="KW-0863">Zinc-finger</keyword>
<accession>A0A1F5YFH2</accession>
<evidence type="ECO:0000256" key="2">
    <source>
        <dbReference type="ARBA" id="ARBA00022771"/>
    </source>
</evidence>
<dbReference type="PANTHER" id="PTHR33823">
    <property type="entry name" value="RNA POLYMERASE-BINDING TRANSCRIPTION FACTOR DKSA-RELATED"/>
    <property type="match status" value="1"/>
</dbReference>
<proteinExistence type="predicted"/>
<comment type="caution">
    <text evidence="7">The sequence shown here is derived from an EMBL/GenBank/DDBJ whole genome shotgun (WGS) entry which is preliminary data.</text>
</comment>
<feature type="compositionally biased region" description="Basic and acidic residues" evidence="5">
    <location>
        <begin position="49"/>
        <end position="59"/>
    </location>
</feature>
<feature type="domain" description="Zinc finger DksA/TraR C4-type" evidence="6">
    <location>
        <begin position="84"/>
        <end position="119"/>
    </location>
</feature>
<sequence>MKFPKELLNSIYRNLLKLRKVREERISSIKLQDPFSDPDRLNDNAASDTEAKEESSHERMEALEKVLRRGLEEINLALTRIKKGTYGKCRNCGQMIDTDRLGVKPTALYCVTCERKKEK</sequence>
<reference evidence="7 8" key="1">
    <citation type="journal article" date="2016" name="Nat. Commun.">
        <title>Thousands of microbial genomes shed light on interconnected biogeochemical processes in an aquifer system.</title>
        <authorList>
            <person name="Anantharaman K."/>
            <person name="Brown C.T."/>
            <person name="Hug L.A."/>
            <person name="Sharon I."/>
            <person name="Castelle C.J."/>
            <person name="Probst A.J."/>
            <person name="Thomas B.C."/>
            <person name="Singh A."/>
            <person name="Wilkins M.J."/>
            <person name="Karaoz U."/>
            <person name="Brodie E.L."/>
            <person name="Williams K.H."/>
            <person name="Hubbard S.S."/>
            <person name="Banfield J.F."/>
        </authorList>
    </citation>
    <scope>NUCLEOTIDE SEQUENCE [LARGE SCALE GENOMIC DNA]</scope>
</reference>
<dbReference type="EMBL" id="MFJB01000078">
    <property type="protein sequence ID" value="OGF98938.1"/>
    <property type="molecule type" value="Genomic_DNA"/>
</dbReference>
<keyword evidence="1" id="KW-0479">Metal-binding</keyword>
<gene>
    <name evidence="7" type="ORF">A2153_03435</name>
</gene>
<evidence type="ECO:0000256" key="3">
    <source>
        <dbReference type="ARBA" id="ARBA00022833"/>
    </source>
</evidence>
<dbReference type="PROSITE" id="PS51128">
    <property type="entry name" value="ZF_DKSA_2"/>
    <property type="match status" value="1"/>
</dbReference>
<dbReference type="GO" id="GO:0008270">
    <property type="term" value="F:zinc ion binding"/>
    <property type="evidence" value="ECO:0007669"/>
    <property type="project" value="UniProtKB-KW"/>
</dbReference>
<evidence type="ECO:0000259" key="6">
    <source>
        <dbReference type="Pfam" id="PF01258"/>
    </source>
</evidence>
<feature type="zinc finger region" description="dksA C4-type" evidence="4">
    <location>
        <begin position="89"/>
        <end position="113"/>
    </location>
</feature>
<evidence type="ECO:0000256" key="1">
    <source>
        <dbReference type="ARBA" id="ARBA00022723"/>
    </source>
</evidence>
<dbReference type="AlphaFoldDB" id="A0A1F5YFH2"/>
<organism evidence="7 8">
    <name type="scientific">Candidatus Gottesmanbacteria bacterium RBG_16_38_7b</name>
    <dbReference type="NCBI Taxonomy" id="1798372"/>
    <lineage>
        <taxon>Bacteria</taxon>
        <taxon>Candidatus Gottesmaniibacteriota</taxon>
    </lineage>
</organism>